<name>A0A0F9GVS6_9ZZZZ</name>
<dbReference type="EMBL" id="LAZR01016804">
    <property type="protein sequence ID" value="KKM02930.1"/>
    <property type="molecule type" value="Genomic_DNA"/>
</dbReference>
<proteinExistence type="predicted"/>
<accession>A0A0F9GVS6</accession>
<comment type="caution">
    <text evidence="1">The sequence shown here is derived from an EMBL/GenBank/DDBJ whole genome shotgun (WGS) entry which is preliminary data.</text>
</comment>
<gene>
    <name evidence="1" type="ORF">LCGC14_1779530</name>
</gene>
<evidence type="ECO:0000313" key="1">
    <source>
        <dbReference type="EMBL" id="KKM02930.1"/>
    </source>
</evidence>
<reference evidence="1" key="1">
    <citation type="journal article" date="2015" name="Nature">
        <title>Complex archaea that bridge the gap between prokaryotes and eukaryotes.</title>
        <authorList>
            <person name="Spang A."/>
            <person name="Saw J.H."/>
            <person name="Jorgensen S.L."/>
            <person name="Zaremba-Niedzwiedzka K."/>
            <person name="Martijn J."/>
            <person name="Lind A.E."/>
            <person name="van Eijk R."/>
            <person name="Schleper C."/>
            <person name="Guy L."/>
            <person name="Ettema T.J."/>
        </authorList>
    </citation>
    <scope>NUCLEOTIDE SEQUENCE</scope>
</reference>
<dbReference type="AlphaFoldDB" id="A0A0F9GVS6"/>
<protein>
    <submittedName>
        <fullName evidence="1">Uncharacterized protein</fullName>
    </submittedName>
</protein>
<organism evidence="1">
    <name type="scientific">marine sediment metagenome</name>
    <dbReference type="NCBI Taxonomy" id="412755"/>
    <lineage>
        <taxon>unclassified sequences</taxon>
        <taxon>metagenomes</taxon>
        <taxon>ecological metagenomes</taxon>
    </lineage>
</organism>
<sequence>MGLKSKRNFKTLLGATALSLSANTGESILIRDVRIFEPTAVYANFLIERTAVGYFRVAGLLGNHLHFGPGRASHSHNWNFGTVEATMGDAGAFIENAGEVDTAVALTQAAADTNYARVPQMTETPSSFKQTILSYLAAKGLFTGFPVAEGETFTIQLITGATSVCMVEYEIYDAGDIVNTMENGSRSNTFLYISYGDTGANLQLVVNTTLGESNNPAEYPNFPFGGIVPSGQKIELIGILASDISPAANVTGTYSYTEYLKLMKGREVLFDEDHNGLLYYNPQQDPPGAVNLIGEGFAPGGNFTQCDIKQPLMFDPPLIFLEGEELTVSWHIANDGTTGVVISQALQEVGMILRLSPI</sequence>